<reference evidence="1" key="2">
    <citation type="journal article" date="2021" name="Mar. Drugs">
        <title>Genome Reduction and Secondary Metabolism of the Marine Sponge-Associated Cyanobacterium Leptothoe.</title>
        <authorList>
            <person name="Konstantinou D."/>
            <person name="Popin R.V."/>
            <person name="Fewer D.P."/>
            <person name="Sivonen K."/>
            <person name="Gkelis S."/>
        </authorList>
    </citation>
    <scope>NUCLEOTIDE SEQUENCE</scope>
    <source>
        <strain evidence="1">TAU-MAC 1115</strain>
    </source>
</reference>
<organism evidence="1 2">
    <name type="scientific">Leptothoe spongobia TAU-MAC 1115</name>
    <dbReference type="NCBI Taxonomy" id="1967444"/>
    <lineage>
        <taxon>Bacteria</taxon>
        <taxon>Bacillati</taxon>
        <taxon>Cyanobacteriota</taxon>
        <taxon>Cyanophyceae</taxon>
        <taxon>Nodosilineales</taxon>
        <taxon>Cymatolegaceae</taxon>
        <taxon>Leptothoe</taxon>
        <taxon>Leptothoe spongobia</taxon>
    </lineage>
</organism>
<evidence type="ECO:0000313" key="2">
    <source>
        <dbReference type="Proteomes" id="UP000717364"/>
    </source>
</evidence>
<dbReference type="Proteomes" id="UP000717364">
    <property type="component" value="Unassembled WGS sequence"/>
</dbReference>
<accession>A0A947DFA9</accession>
<dbReference type="AlphaFoldDB" id="A0A947DFA9"/>
<gene>
    <name evidence="1" type="ORF">IXB50_10375</name>
</gene>
<reference evidence="1" key="1">
    <citation type="submission" date="2020-11" db="EMBL/GenBank/DDBJ databases">
        <authorList>
            <person name="Konstantinou D."/>
            <person name="Gkelis S."/>
            <person name="Popin R."/>
            <person name="Fewer D."/>
            <person name="Sivonen K."/>
        </authorList>
    </citation>
    <scope>NUCLEOTIDE SEQUENCE</scope>
    <source>
        <strain evidence="1">TAU-MAC 1115</strain>
    </source>
</reference>
<dbReference type="RefSeq" id="WP_215608895.1">
    <property type="nucleotide sequence ID" value="NZ_JADOES010000016.1"/>
</dbReference>
<evidence type="ECO:0000313" key="1">
    <source>
        <dbReference type="EMBL" id="MBT9315826.1"/>
    </source>
</evidence>
<comment type="caution">
    <text evidence="1">The sequence shown here is derived from an EMBL/GenBank/DDBJ whole genome shotgun (WGS) entry which is preliminary data.</text>
</comment>
<keyword evidence="2" id="KW-1185">Reference proteome</keyword>
<proteinExistence type="predicted"/>
<sequence>MLRKKDEAHPSPISYSLMLRKKDEAVVTANVSSLSNADVSKCQVGSDSGGITHL</sequence>
<dbReference type="EMBL" id="JADOES010000016">
    <property type="protein sequence ID" value="MBT9315826.1"/>
    <property type="molecule type" value="Genomic_DNA"/>
</dbReference>
<protein>
    <submittedName>
        <fullName evidence="1">Uncharacterized protein</fullName>
    </submittedName>
</protein>
<name>A0A947DFA9_9CYAN</name>